<evidence type="ECO:0000313" key="1">
    <source>
        <dbReference type="EMBL" id="KAF7257386.1"/>
    </source>
</evidence>
<gene>
    <name evidence="1" type="ORF">EG68_05272</name>
</gene>
<evidence type="ECO:0000313" key="2">
    <source>
        <dbReference type="Proteomes" id="UP000822476"/>
    </source>
</evidence>
<dbReference type="AlphaFoldDB" id="A0A8S9YVG5"/>
<proteinExistence type="predicted"/>
<dbReference type="Proteomes" id="UP000822476">
    <property type="component" value="Unassembled WGS sequence"/>
</dbReference>
<reference evidence="1" key="1">
    <citation type="submission" date="2019-07" db="EMBL/GenBank/DDBJ databases">
        <title>Annotation for the trematode Paragonimus miyazaki's.</title>
        <authorList>
            <person name="Choi Y.-J."/>
        </authorList>
    </citation>
    <scope>NUCLEOTIDE SEQUENCE</scope>
    <source>
        <strain evidence="1">Japan</strain>
    </source>
</reference>
<dbReference type="EMBL" id="JTDE01002423">
    <property type="protein sequence ID" value="KAF7257386.1"/>
    <property type="molecule type" value="Genomic_DNA"/>
</dbReference>
<keyword evidence="2" id="KW-1185">Reference proteome</keyword>
<accession>A0A8S9YVG5</accession>
<protein>
    <submittedName>
        <fullName evidence="1">Uncharacterized protein</fullName>
    </submittedName>
</protein>
<name>A0A8S9YVG5_9TREM</name>
<organism evidence="1 2">
    <name type="scientific">Paragonimus skrjabini miyazakii</name>
    <dbReference type="NCBI Taxonomy" id="59628"/>
    <lineage>
        <taxon>Eukaryota</taxon>
        <taxon>Metazoa</taxon>
        <taxon>Spiralia</taxon>
        <taxon>Lophotrochozoa</taxon>
        <taxon>Platyhelminthes</taxon>
        <taxon>Trematoda</taxon>
        <taxon>Digenea</taxon>
        <taxon>Plagiorchiida</taxon>
        <taxon>Troglotremata</taxon>
        <taxon>Troglotrematidae</taxon>
        <taxon>Paragonimus</taxon>
    </lineage>
</organism>
<sequence length="122" mass="13640">MDENLNGESRILNILRVINPSSCVEESIDKRTRKSCGDLADNDRHRFLLEYETRLRGFPISEPKLPGGRPAARLRCVVDKGLNPPGSLNPFEPISKVGKEKTGGFISPVNRISHGKLYFYGD</sequence>
<comment type="caution">
    <text evidence="1">The sequence shown here is derived from an EMBL/GenBank/DDBJ whole genome shotgun (WGS) entry which is preliminary data.</text>
</comment>